<evidence type="ECO:0000313" key="2">
    <source>
        <dbReference type="EMBL" id="KAK6942218.1"/>
    </source>
</evidence>
<feature type="domain" description="Ubiquitin-like" evidence="1">
    <location>
        <begin position="42"/>
        <end position="100"/>
    </location>
</feature>
<dbReference type="SMART" id="SM00213">
    <property type="entry name" value="UBQ"/>
    <property type="match status" value="1"/>
</dbReference>
<dbReference type="PANTHER" id="PTHR15204">
    <property type="entry name" value="LARGE PROLINE-RICH PROTEIN BAG6"/>
    <property type="match status" value="1"/>
</dbReference>
<dbReference type="GO" id="GO:0051787">
    <property type="term" value="F:misfolded protein binding"/>
    <property type="evidence" value="ECO:0007669"/>
    <property type="project" value="TreeGrafter"/>
</dbReference>
<feature type="non-terminal residue" evidence="2">
    <location>
        <position position="119"/>
    </location>
</feature>
<dbReference type="Gene3D" id="3.10.20.90">
    <property type="entry name" value="Phosphatidylinositol 3-kinase Catalytic Subunit, Chain A, domain 1"/>
    <property type="match status" value="1"/>
</dbReference>
<protein>
    <submittedName>
        <fullName evidence="2">Ubiquitin-like domain</fullName>
    </submittedName>
</protein>
<name>A0AAN8VWH7_9MAGN</name>
<reference evidence="2 3" key="1">
    <citation type="submission" date="2023-12" db="EMBL/GenBank/DDBJ databases">
        <title>A high-quality genome assembly for Dillenia turbinata (Dilleniales).</title>
        <authorList>
            <person name="Chanderbali A."/>
        </authorList>
    </citation>
    <scope>NUCLEOTIDE SEQUENCE [LARGE SCALE GENOMIC DNA]</scope>
    <source>
        <strain evidence="2">LSX21</strain>
        <tissue evidence="2">Leaf</tissue>
    </source>
</reference>
<proteinExistence type="predicted"/>
<dbReference type="PROSITE" id="PS50053">
    <property type="entry name" value="UBIQUITIN_2"/>
    <property type="match status" value="1"/>
</dbReference>
<dbReference type="FunFam" id="3.10.20.90:FF:000154">
    <property type="entry name" value="Large proline-rich protein BAG6"/>
    <property type="match status" value="1"/>
</dbReference>
<dbReference type="Pfam" id="PF00240">
    <property type="entry name" value="ubiquitin"/>
    <property type="match status" value="1"/>
</dbReference>
<dbReference type="GO" id="GO:0036503">
    <property type="term" value="P:ERAD pathway"/>
    <property type="evidence" value="ECO:0007669"/>
    <property type="project" value="TreeGrafter"/>
</dbReference>
<dbReference type="GO" id="GO:0071818">
    <property type="term" value="C:BAT3 complex"/>
    <property type="evidence" value="ECO:0007669"/>
    <property type="project" value="TreeGrafter"/>
</dbReference>
<evidence type="ECO:0000259" key="1">
    <source>
        <dbReference type="PROSITE" id="PS50053"/>
    </source>
</evidence>
<dbReference type="Proteomes" id="UP001370490">
    <property type="component" value="Unassembled WGS sequence"/>
</dbReference>
<accession>A0AAN8VWH7</accession>
<comment type="caution">
    <text evidence="2">The sequence shown here is derived from an EMBL/GenBank/DDBJ whole genome shotgun (WGS) entry which is preliminary data.</text>
</comment>
<dbReference type="AlphaFoldDB" id="A0AAN8VWH7"/>
<dbReference type="InterPro" id="IPR029071">
    <property type="entry name" value="Ubiquitin-like_domsf"/>
</dbReference>
<evidence type="ECO:0000313" key="3">
    <source>
        <dbReference type="Proteomes" id="UP001370490"/>
    </source>
</evidence>
<dbReference type="GO" id="GO:0031593">
    <property type="term" value="F:polyubiquitin modification-dependent protein binding"/>
    <property type="evidence" value="ECO:0007669"/>
    <property type="project" value="TreeGrafter"/>
</dbReference>
<dbReference type="PANTHER" id="PTHR15204:SF0">
    <property type="entry name" value="LARGE PROLINE-RICH PROTEIN BAG6"/>
    <property type="match status" value="1"/>
</dbReference>
<sequence>MLGFSINSFSLPIYYGYSQGEMGSNGADGIAKIGAETSETTIEIKIKTLDSQTYTLRVDKQMPVPALKEQIALVTGVLSEQQRLICRGKVLKDDQLLSAYRTPSNSLSAFFFTKIEIEI</sequence>
<dbReference type="SUPFAM" id="SSF54236">
    <property type="entry name" value="Ubiquitin-like"/>
    <property type="match status" value="1"/>
</dbReference>
<organism evidence="2 3">
    <name type="scientific">Dillenia turbinata</name>
    <dbReference type="NCBI Taxonomy" id="194707"/>
    <lineage>
        <taxon>Eukaryota</taxon>
        <taxon>Viridiplantae</taxon>
        <taxon>Streptophyta</taxon>
        <taxon>Embryophyta</taxon>
        <taxon>Tracheophyta</taxon>
        <taxon>Spermatophyta</taxon>
        <taxon>Magnoliopsida</taxon>
        <taxon>eudicotyledons</taxon>
        <taxon>Gunneridae</taxon>
        <taxon>Pentapetalae</taxon>
        <taxon>Dilleniales</taxon>
        <taxon>Dilleniaceae</taxon>
        <taxon>Dillenia</taxon>
    </lineage>
</organism>
<dbReference type="InterPro" id="IPR000626">
    <property type="entry name" value="Ubiquitin-like_dom"/>
</dbReference>
<gene>
    <name evidence="2" type="ORF">RJ641_027595</name>
</gene>
<dbReference type="EMBL" id="JBAMMX010000004">
    <property type="protein sequence ID" value="KAK6942218.1"/>
    <property type="molecule type" value="Genomic_DNA"/>
</dbReference>
<keyword evidence="3" id="KW-1185">Reference proteome</keyword>